<proteinExistence type="predicted"/>
<feature type="coiled-coil region" evidence="1">
    <location>
        <begin position="453"/>
        <end position="516"/>
    </location>
</feature>
<keyword evidence="1" id="KW-0175">Coiled coil</keyword>
<dbReference type="InterPro" id="IPR046796">
    <property type="entry name" value="Transposase_32_dom"/>
</dbReference>
<feature type="compositionally biased region" description="Basic residues" evidence="2">
    <location>
        <begin position="179"/>
        <end position="188"/>
    </location>
</feature>
<reference evidence="4 5" key="1">
    <citation type="journal article" date="2021" name="bioRxiv">
        <title>Chromosome-scale and haplotype-resolved genome assembly of a tetraploid potato cultivar.</title>
        <authorList>
            <person name="Sun H."/>
            <person name="Jiao W.-B."/>
            <person name="Krause K."/>
            <person name="Campoy J.A."/>
            <person name="Goel M."/>
            <person name="Folz-Donahue K."/>
            <person name="Kukat C."/>
            <person name="Huettel B."/>
            <person name="Schneeberger K."/>
        </authorList>
    </citation>
    <scope>NUCLEOTIDE SEQUENCE [LARGE SCALE GENOMIC DNA]</scope>
    <source>
        <strain evidence="4">SolTubOtavaFocal</strain>
        <tissue evidence="4">Leaves</tissue>
    </source>
</reference>
<feature type="region of interest" description="Disordered" evidence="2">
    <location>
        <begin position="163"/>
        <end position="202"/>
    </location>
</feature>
<evidence type="ECO:0000256" key="2">
    <source>
        <dbReference type="SAM" id="MobiDB-lite"/>
    </source>
</evidence>
<evidence type="ECO:0000256" key="1">
    <source>
        <dbReference type="SAM" id="Coils"/>
    </source>
</evidence>
<evidence type="ECO:0000259" key="3">
    <source>
        <dbReference type="Pfam" id="PF20167"/>
    </source>
</evidence>
<protein>
    <recommendedName>
        <fullName evidence="3">Putative plant transposon protein domain-containing protein</fullName>
    </recommendedName>
</protein>
<feature type="domain" description="Putative plant transposon protein" evidence="3">
    <location>
        <begin position="256"/>
        <end position="419"/>
    </location>
</feature>
<dbReference type="Proteomes" id="UP000826656">
    <property type="component" value="Unassembled WGS sequence"/>
</dbReference>
<feature type="compositionally biased region" description="Polar residues" evidence="2">
    <location>
        <begin position="63"/>
        <end position="83"/>
    </location>
</feature>
<organism evidence="4 5">
    <name type="scientific">Solanum tuberosum</name>
    <name type="common">Potato</name>
    <dbReference type="NCBI Taxonomy" id="4113"/>
    <lineage>
        <taxon>Eukaryota</taxon>
        <taxon>Viridiplantae</taxon>
        <taxon>Streptophyta</taxon>
        <taxon>Embryophyta</taxon>
        <taxon>Tracheophyta</taxon>
        <taxon>Spermatophyta</taxon>
        <taxon>Magnoliopsida</taxon>
        <taxon>eudicotyledons</taxon>
        <taxon>Gunneridae</taxon>
        <taxon>Pentapetalae</taxon>
        <taxon>asterids</taxon>
        <taxon>lamiids</taxon>
        <taxon>Solanales</taxon>
        <taxon>Solanaceae</taxon>
        <taxon>Solanoideae</taxon>
        <taxon>Solaneae</taxon>
        <taxon>Solanum</taxon>
    </lineage>
</organism>
<dbReference type="Pfam" id="PF20167">
    <property type="entry name" value="Transposase_32"/>
    <property type="match status" value="1"/>
</dbReference>
<sequence>MASSSNLNLALIPFENPENLLELPAVLFIDPCGITHLTYPLMEEASIQGERRNLSEGSDLGDETTTLSEGEQTFSKEQASSSCDADDDIPLVRLVSKRLRSRLRQNSCRPIAMILPNAHASRISNPSVRAPIRVTHSVQRTRNAMLLDKSTKITRPVQSKCVLPSNPIEIDDDDIEPKKSRKRKRNTSKPKESSPNEIVKINSARAKSFGRRSVIRGRVITGFGGDEMSELLTLVQAQGWTELLSQGTLRRRMGREETREFYLNATGSNTSISSTVCGVSFTFNAEILSSILGVPNKGWGHYVKRNWPPLEDNISALEICHRFSNDPTLIDYTRVDRGAMLPLHRLLFDVVHKIVLPRKQKRTEANYLDLTLMELLLSKIQINLPALILSHIHGLCVFDKKERGLAYGFWLGMVFEHFCVPVREWQIQTIKDVLGVVNHETIPATKRGANAPMQRLRASLTAKTEEINALQVSHSAALDKLYIDYGLRLDRLAEENSRLKEELAQTQAALNTERLSNSDRLKHLYELLTKDLSSSSSALPPSV</sequence>
<evidence type="ECO:0000313" key="4">
    <source>
        <dbReference type="EMBL" id="KAH0774973.1"/>
    </source>
</evidence>
<name>A0ABQ7W4I6_SOLTU</name>
<dbReference type="EMBL" id="JAIVGD010000005">
    <property type="protein sequence ID" value="KAH0774973.1"/>
    <property type="molecule type" value="Genomic_DNA"/>
</dbReference>
<keyword evidence="5" id="KW-1185">Reference proteome</keyword>
<feature type="region of interest" description="Disordered" evidence="2">
    <location>
        <begin position="49"/>
        <end position="84"/>
    </location>
</feature>
<gene>
    <name evidence="4" type="ORF">KY290_012110</name>
</gene>
<evidence type="ECO:0000313" key="5">
    <source>
        <dbReference type="Proteomes" id="UP000826656"/>
    </source>
</evidence>
<accession>A0ABQ7W4I6</accession>
<comment type="caution">
    <text evidence="4">The sequence shown here is derived from an EMBL/GenBank/DDBJ whole genome shotgun (WGS) entry which is preliminary data.</text>
</comment>